<feature type="region of interest" description="Disordered" evidence="1">
    <location>
        <begin position="16"/>
        <end position="35"/>
    </location>
</feature>
<evidence type="ECO:0000313" key="3">
    <source>
        <dbReference type="Proteomes" id="UP000823749"/>
    </source>
</evidence>
<dbReference type="Proteomes" id="UP000823749">
    <property type="component" value="Chromosome 11"/>
</dbReference>
<keyword evidence="3" id="KW-1185">Reference proteome</keyword>
<gene>
    <name evidence="2" type="ORF">RHGRI_032054</name>
</gene>
<dbReference type="AlphaFoldDB" id="A0AAV6IDE7"/>
<feature type="compositionally biased region" description="Polar residues" evidence="1">
    <location>
        <begin position="16"/>
        <end position="34"/>
    </location>
</feature>
<evidence type="ECO:0000313" key="2">
    <source>
        <dbReference type="EMBL" id="KAG5525613.1"/>
    </source>
</evidence>
<sequence>MTPSFIPSFGALNISSTASTGNGSEGNLCSSPTSAAGFDPTTGMALVGMPSVHQVLQIVDFEDIGRAQH</sequence>
<comment type="caution">
    <text evidence="2">The sequence shown here is derived from an EMBL/GenBank/DDBJ whole genome shotgun (WGS) entry which is preliminary data.</text>
</comment>
<evidence type="ECO:0000256" key="1">
    <source>
        <dbReference type="SAM" id="MobiDB-lite"/>
    </source>
</evidence>
<reference evidence="2" key="1">
    <citation type="submission" date="2020-08" db="EMBL/GenBank/DDBJ databases">
        <title>Plant Genome Project.</title>
        <authorList>
            <person name="Zhang R.-G."/>
        </authorList>
    </citation>
    <scope>NUCLEOTIDE SEQUENCE</scope>
    <source>
        <strain evidence="2">WSP0</strain>
        <tissue evidence="2">Leaf</tissue>
    </source>
</reference>
<organism evidence="2 3">
    <name type="scientific">Rhododendron griersonianum</name>
    <dbReference type="NCBI Taxonomy" id="479676"/>
    <lineage>
        <taxon>Eukaryota</taxon>
        <taxon>Viridiplantae</taxon>
        <taxon>Streptophyta</taxon>
        <taxon>Embryophyta</taxon>
        <taxon>Tracheophyta</taxon>
        <taxon>Spermatophyta</taxon>
        <taxon>Magnoliopsida</taxon>
        <taxon>eudicotyledons</taxon>
        <taxon>Gunneridae</taxon>
        <taxon>Pentapetalae</taxon>
        <taxon>asterids</taxon>
        <taxon>Ericales</taxon>
        <taxon>Ericaceae</taxon>
        <taxon>Ericoideae</taxon>
        <taxon>Rhodoreae</taxon>
        <taxon>Rhododendron</taxon>
    </lineage>
</organism>
<proteinExistence type="predicted"/>
<name>A0AAV6IDE7_9ERIC</name>
<dbReference type="EMBL" id="JACTNZ010000011">
    <property type="protein sequence ID" value="KAG5525613.1"/>
    <property type="molecule type" value="Genomic_DNA"/>
</dbReference>
<protein>
    <submittedName>
        <fullName evidence="2">Uncharacterized protein</fullName>
    </submittedName>
</protein>
<accession>A0AAV6IDE7</accession>